<dbReference type="AlphaFoldDB" id="A0A6G1X3W2"/>
<organism evidence="1 2">
    <name type="scientific">Salinibacillus xinjiangensis</name>
    <dbReference type="NCBI Taxonomy" id="1229268"/>
    <lineage>
        <taxon>Bacteria</taxon>
        <taxon>Bacillati</taxon>
        <taxon>Bacillota</taxon>
        <taxon>Bacilli</taxon>
        <taxon>Bacillales</taxon>
        <taxon>Bacillaceae</taxon>
        <taxon>Salinibacillus</taxon>
    </lineage>
</organism>
<dbReference type="RefSeq" id="WP_153727522.1">
    <property type="nucleotide sequence ID" value="NZ_WJNH01000002.1"/>
</dbReference>
<gene>
    <name evidence="1" type="ORF">GH754_04520</name>
</gene>
<evidence type="ECO:0000313" key="1">
    <source>
        <dbReference type="EMBL" id="MRG85595.1"/>
    </source>
</evidence>
<name>A0A6G1X3W2_9BACI</name>
<proteinExistence type="predicted"/>
<evidence type="ECO:0000313" key="2">
    <source>
        <dbReference type="Proteomes" id="UP000480185"/>
    </source>
</evidence>
<keyword evidence="2" id="KW-1185">Reference proteome</keyword>
<reference evidence="1 2" key="1">
    <citation type="submission" date="2019-11" db="EMBL/GenBank/DDBJ databases">
        <authorList>
            <person name="Li J."/>
        </authorList>
    </citation>
    <scope>NUCLEOTIDE SEQUENCE [LARGE SCALE GENOMIC DNA]</scope>
    <source>
        <strain evidence="1 2">J4</strain>
    </source>
</reference>
<accession>A0A6G1X3W2</accession>
<protein>
    <submittedName>
        <fullName evidence="1">Uncharacterized protein</fullName>
    </submittedName>
</protein>
<dbReference type="EMBL" id="WJNH01000002">
    <property type="protein sequence ID" value="MRG85595.1"/>
    <property type="molecule type" value="Genomic_DNA"/>
</dbReference>
<comment type="caution">
    <text evidence="1">The sequence shown here is derived from an EMBL/GenBank/DDBJ whole genome shotgun (WGS) entry which is preliminary data.</text>
</comment>
<dbReference type="Proteomes" id="UP000480185">
    <property type="component" value="Unassembled WGS sequence"/>
</dbReference>
<sequence length="180" mass="20677">MRYIRFSLHSPGIAWVNSTSDKVRIHNHLELNPDEASVDLLSQSPNRVDCLQVKIDLDHRVKVIMVIYETNKGLAVMPINIPAKPHEGDAIFQIVNLGLQNEPVRIKAKYGDELSPLSYQQFSSYLTLYHQLDLAIDFSLQECKNWCSLQTLEIQQNRYYLQIITNHSSDPLLLLECSIN</sequence>